<dbReference type="PANTHER" id="PTHR21485">
    <property type="entry name" value="HAD SUPERFAMILY MEMBERS CMAS AND KDSC"/>
    <property type="match status" value="1"/>
</dbReference>
<proteinExistence type="predicted"/>
<dbReference type="OrthoDB" id="9805604at2"/>
<dbReference type="eggNOG" id="COG1083">
    <property type="taxonomic scope" value="Bacteria"/>
</dbReference>
<sequence length="233" mass="26536">MSKRKVVAVITARGGSKRIPRKNIKPFLGKPLIEYSINAALKSGLFSRVLVSTDDEEIREVSISAGAEVPFLRSKKNSDDFSTTSDVLCEVVEQLEGVGEYYDDICCLYPTAPFVTSSKLKESYQIMQKTQAKSVVCVTEYASNPQRSFNITIDNLQFNFPEFLNTRSQDLEKWYYDCGQFYWLDVREFKLDKKIFTNSSAPFIVSSLESQDIDTLEDWKLAELKYSLMKGSV</sequence>
<dbReference type="InterPro" id="IPR029044">
    <property type="entry name" value="Nucleotide-diphossugar_trans"/>
</dbReference>
<dbReference type="HOGENOM" id="CLU_042930_1_0_7"/>
<dbReference type="GO" id="GO:0008781">
    <property type="term" value="F:N-acylneuraminate cytidylyltransferase activity"/>
    <property type="evidence" value="ECO:0007669"/>
    <property type="project" value="TreeGrafter"/>
</dbReference>
<dbReference type="PATRIC" id="fig|862908.3.peg.348"/>
<dbReference type="SUPFAM" id="SSF53448">
    <property type="entry name" value="Nucleotide-diphospho-sugar transferases"/>
    <property type="match status" value="1"/>
</dbReference>
<dbReference type="EMBL" id="FQ312005">
    <property type="protein sequence ID" value="CBW25283.1"/>
    <property type="molecule type" value="Genomic_DNA"/>
</dbReference>
<accession>E1X3U3</accession>
<dbReference type="RefSeq" id="WP_014243071.1">
    <property type="nucleotide sequence ID" value="NC_016620.1"/>
</dbReference>
<dbReference type="STRING" id="862908.BMS_0363"/>
<dbReference type="CDD" id="cd02513">
    <property type="entry name" value="CMP-NeuAc_Synthase"/>
    <property type="match status" value="1"/>
</dbReference>
<dbReference type="InterPro" id="IPR020039">
    <property type="entry name" value="PseF"/>
</dbReference>
<name>E1X3U3_HALMS</name>
<keyword evidence="1" id="KW-0808">Transferase</keyword>
<dbReference type="KEGG" id="bmx:BMS_0363"/>
<evidence type="ECO:0000313" key="2">
    <source>
        <dbReference type="Proteomes" id="UP000008963"/>
    </source>
</evidence>
<reference evidence="2" key="1">
    <citation type="journal article" date="2013" name="ISME J.">
        <title>A small predatory core genome in the divergent marine Bacteriovorax marinus SJ and the terrestrial Bdellovibrio bacteriovorus.</title>
        <authorList>
            <person name="Crossman L.C."/>
            <person name="Chen H."/>
            <person name="Cerdeno-Tarraga A.M."/>
            <person name="Brooks K."/>
            <person name="Quail M.A."/>
            <person name="Pineiro S.A."/>
            <person name="Hobley L."/>
            <person name="Sockett R.E."/>
            <person name="Bentley S.D."/>
            <person name="Parkhill J."/>
            <person name="Williams H.N."/>
            <person name="Stine O.C."/>
        </authorList>
    </citation>
    <scope>NUCLEOTIDE SEQUENCE [LARGE SCALE GENOMIC DNA]</scope>
    <source>
        <strain evidence="2">ATCC BAA-682 / DSM 15412 / SJ</strain>
    </source>
</reference>
<protein>
    <submittedName>
        <fullName evidence="1">Acylneuraminate cytidylyltransferase</fullName>
    </submittedName>
</protein>
<keyword evidence="1" id="KW-0548">Nucleotidyltransferase</keyword>
<organism evidence="1 2">
    <name type="scientific">Halobacteriovorax marinus (strain ATCC BAA-682 / DSM 15412 / SJ)</name>
    <name type="common">Bacteriovorax marinus</name>
    <dbReference type="NCBI Taxonomy" id="862908"/>
    <lineage>
        <taxon>Bacteria</taxon>
        <taxon>Pseudomonadati</taxon>
        <taxon>Bdellovibrionota</taxon>
        <taxon>Bacteriovoracia</taxon>
        <taxon>Bacteriovoracales</taxon>
        <taxon>Halobacteriovoraceae</taxon>
        <taxon>Halobacteriovorax</taxon>
    </lineage>
</organism>
<gene>
    <name evidence="1" type="primary">neuA</name>
    <name evidence="1" type="ordered locus">BMS_0363</name>
</gene>
<dbReference type="InterPro" id="IPR050793">
    <property type="entry name" value="CMP-NeuNAc_synthase"/>
</dbReference>
<evidence type="ECO:0000313" key="1">
    <source>
        <dbReference type="EMBL" id="CBW25283.1"/>
    </source>
</evidence>
<keyword evidence="2" id="KW-1185">Reference proteome</keyword>
<dbReference type="AlphaFoldDB" id="E1X3U3"/>
<dbReference type="Gene3D" id="3.90.550.10">
    <property type="entry name" value="Spore Coat Polysaccharide Biosynthesis Protein SpsA, Chain A"/>
    <property type="match status" value="1"/>
</dbReference>
<dbReference type="NCBIfam" id="TIGR03584">
    <property type="entry name" value="PseF"/>
    <property type="match status" value="1"/>
</dbReference>
<dbReference type="Pfam" id="PF02348">
    <property type="entry name" value="CTP_transf_3"/>
    <property type="match status" value="1"/>
</dbReference>
<dbReference type="PANTHER" id="PTHR21485:SF6">
    <property type="entry name" value="N-ACYLNEURAMINATE CYTIDYLYLTRANSFERASE-RELATED"/>
    <property type="match status" value="1"/>
</dbReference>
<dbReference type="InterPro" id="IPR003329">
    <property type="entry name" value="Cytidylyl_trans"/>
</dbReference>
<dbReference type="Proteomes" id="UP000008963">
    <property type="component" value="Chromosome"/>
</dbReference>